<dbReference type="InParanoid" id="A0A146G2B4"/>
<feature type="signal peptide" evidence="1">
    <location>
        <begin position="1"/>
        <end position="21"/>
    </location>
</feature>
<name>A0A146G2B4_TERSA</name>
<gene>
    <name evidence="2" type="ORF">TSACC_2174</name>
</gene>
<accession>A0A146G2B4</accession>
<evidence type="ECO:0000313" key="3">
    <source>
        <dbReference type="Proteomes" id="UP000076023"/>
    </source>
</evidence>
<dbReference type="Proteomes" id="UP000076023">
    <property type="component" value="Unassembled WGS sequence"/>
</dbReference>
<keyword evidence="3" id="KW-1185">Reference proteome</keyword>
<feature type="chain" id="PRO_5007524539" evidence="1">
    <location>
        <begin position="22"/>
        <end position="283"/>
    </location>
</feature>
<keyword evidence="1" id="KW-0732">Signal</keyword>
<evidence type="ECO:0000313" key="2">
    <source>
        <dbReference type="EMBL" id="GAT31780.1"/>
    </source>
</evidence>
<comment type="caution">
    <text evidence="2">The sequence shown here is derived from an EMBL/GenBank/DDBJ whole genome shotgun (WGS) entry which is preliminary data.</text>
</comment>
<proteinExistence type="predicted"/>
<dbReference type="EMBL" id="BDCO01000002">
    <property type="protein sequence ID" value="GAT31780.1"/>
    <property type="molecule type" value="Genomic_DNA"/>
</dbReference>
<dbReference type="STRING" id="690879.TSACC_2174"/>
<evidence type="ECO:0000256" key="1">
    <source>
        <dbReference type="SAM" id="SignalP"/>
    </source>
</evidence>
<dbReference type="OrthoDB" id="182954at2"/>
<dbReference type="RefSeq" id="WP_075077661.1">
    <property type="nucleotide sequence ID" value="NZ_BDCO01000002.1"/>
</dbReference>
<reference evidence="3" key="1">
    <citation type="journal article" date="2017" name="Genome Announc.">
        <title>Draft Genome Sequence of Terrimicrobium sacchariphilum NM-5T, a Facultative Anaerobic Soil Bacterium of the Class Spartobacteria.</title>
        <authorList>
            <person name="Qiu Y.L."/>
            <person name="Tourlousse D.M."/>
            <person name="Matsuura N."/>
            <person name="Ohashi A."/>
            <person name="Sekiguchi Y."/>
        </authorList>
    </citation>
    <scope>NUCLEOTIDE SEQUENCE [LARGE SCALE GENOMIC DNA]</scope>
    <source>
        <strain evidence="3">NM-5</strain>
    </source>
</reference>
<dbReference type="AlphaFoldDB" id="A0A146G2B4"/>
<organism evidence="2 3">
    <name type="scientific">Terrimicrobium sacchariphilum</name>
    <dbReference type="NCBI Taxonomy" id="690879"/>
    <lineage>
        <taxon>Bacteria</taxon>
        <taxon>Pseudomonadati</taxon>
        <taxon>Verrucomicrobiota</taxon>
        <taxon>Terrimicrobiia</taxon>
        <taxon>Terrimicrobiales</taxon>
        <taxon>Terrimicrobiaceae</taxon>
        <taxon>Terrimicrobium</taxon>
    </lineage>
</organism>
<protein>
    <submittedName>
        <fullName evidence="2">Uncharacterized protein</fullName>
    </submittedName>
</protein>
<sequence>MVSRQCALALSLACSVGLLFAQEPTDKELQAASDEYMRDELGVNDITTPSIAGILKDLGSFQPPLDIIAQNNRDALFDNRLQTSLHFGALVADGFMLTIAERSDDVQDIGRALIRQARALGIGEGMTKRSKSLLEYSRKGDWQGMREELVRTQSDVEQSMLDLRDEQMAHMISLGGWLRGFQLAANSCARNYNPDRARILGRSEVMDYYLDRLNTLHPRLKKTEFVSTLIAKLTELRDLAASKGGQPPTEAEVKQMRTLADQMEAIALGPVDDEGRIVKKAAP</sequence>